<gene>
    <name evidence="2" type="ORF">RSOL_126020</name>
</gene>
<evidence type="ECO:0000256" key="1">
    <source>
        <dbReference type="SAM" id="MobiDB-lite"/>
    </source>
</evidence>
<dbReference type="OrthoDB" id="3253071at2759"/>
<evidence type="ECO:0000313" key="3">
    <source>
        <dbReference type="Proteomes" id="UP000030108"/>
    </source>
</evidence>
<dbReference type="Proteomes" id="UP000030108">
    <property type="component" value="Unassembled WGS sequence"/>
</dbReference>
<reference evidence="3" key="1">
    <citation type="journal article" date="2014" name="Genome Announc.">
        <title>Draft genome sequence of the plant-pathogenic soil fungus Rhizoctonia solani anastomosis group 3 strain Rhs1AP.</title>
        <authorList>
            <person name="Cubeta M.A."/>
            <person name="Thomas E."/>
            <person name="Dean R.A."/>
            <person name="Jabaji S."/>
            <person name="Neate S.M."/>
            <person name="Tavantzis S."/>
            <person name="Toda T."/>
            <person name="Vilgalys R."/>
            <person name="Bharathan N."/>
            <person name="Fedorova-Abrams N."/>
            <person name="Pakala S.B."/>
            <person name="Pakala S.M."/>
            <person name="Zafar N."/>
            <person name="Joardar V."/>
            <person name="Losada L."/>
            <person name="Nierman W.C."/>
        </authorList>
    </citation>
    <scope>NUCLEOTIDE SEQUENCE [LARGE SCALE GENOMIC DNA]</scope>
    <source>
        <strain evidence="3">AG-3</strain>
    </source>
</reference>
<name>X8IZY4_9AGAM</name>
<accession>X8IZY4</accession>
<organism evidence="2 3">
    <name type="scientific">Rhizoctonia solani AG-3 Rhs1AP</name>
    <dbReference type="NCBI Taxonomy" id="1086054"/>
    <lineage>
        <taxon>Eukaryota</taxon>
        <taxon>Fungi</taxon>
        <taxon>Dikarya</taxon>
        <taxon>Basidiomycota</taxon>
        <taxon>Agaricomycotina</taxon>
        <taxon>Agaricomycetes</taxon>
        <taxon>Cantharellales</taxon>
        <taxon>Ceratobasidiaceae</taxon>
        <taxon>Rhizoctonia</taxon>
    </lineage>
</organism>
<dbReference type="EMBL" id="JATN01000322">
    <property type="protein sequence ID" value="EUC55668.1"/>
    <property type="molecule type" value="Genomic_DNA"/>
</dbReference>
<proteinExistence type="predicted"/>
<feature type="region of interest" description="Disordered" evidence="1">
    <location>
        <begin position="158"/>
        <end position="212"/>
    </location>
</feature>
<protein>
    <submittedName>
        <fullName evidence="2">Uncharacterized protein</fullName>
    </submittedName>
</protein>
<comment type="caution">
    <text evidence="2">The sequence shown here is derived from an EMBL/GenBank/DDBJ whole genome shotgun (WGS) entry which is preliminary data.</text>
</comment>
<dbReference type="AlphaFoldDB" id="X8IZY4"/>
<sequence length="212" mass="23176">MSSNINMRSSLRSTEVTTTICVARQGKLCRCGTCNLSFVSTTSIVSDVSTTCPPLQIYERENCQDTESPWRARCQPLQAFPSNSTIVDFQETGALAGGVSGPSKSYRSPNQNLFNLPRSRAQSLASTDSVSSVASDRTVCPPKINALKRKEIVSNAATNNNEDDEPSTPLPPLPAPFRSLRTQRLGPTRSNYNLTPTPAIPLGRPKNRRRFD</sequence>
<evidence type="ECO:0000313" key="2">
    <source>
        <dbReference type="EMBL" id="EUC55668.1"/>
    </source>
</evidence>